<evidence type="ECO:0000259" key="7">
    <source>
        <dbReference type="Pfam" id="PF01292"/>
    </source>
</evidence>
<keyword evidence="2" id="KW-1003">Cell membrane</keyword>
<gene>
    <name evidence="8" type="ORF">AN481_17920</name>
</gene>
<dbReference type="AlphaFoldDB" id="A0A1B7VJ80"/>
<feature type="domain" description="Cytochrome b561 bacterial/Ni-hydrogenase" evidence="7">
    <location>
        <begin position="8"/>
        <end position="163"/>
    </location>
</feature>
<feature type="transmembrane region" description="Helical" evidence="6">
    <location>
        <begin position="214"/>
        <end position="237"/>
    </location>
</feature>
<dbReference type="Pfam" id="PF01292">
    <property type="entry name" value="Ni_hydr_CYTB"/>
    <property type="match status" value="1"/>
</dbReference>
<dbReference type="InterPro" id="IPR016174">
    <property type="entry name" value="Di-haem_cyt_TM"/>
</dbReference>
<feature type="transmembrane region" description="Helical" evidence="6">
    <location>
        <begin position="55"/>
        <end position="77"/>
    </location>
</feature>
<protein>
    <submittedName>
        <fullName evidence="8">Cytochrome B</fullName>
    </submittedName>
</protein>
<sequence length="241" mass="27505">MNRLAPYQPLILRIFHGISGILVIGAIISGFLVYNTFDKRFGYIPLPKINPIQDIHGTLAVFFLILLPFFAVYSFHAGKRRLLQPDSIQNLTQFGRPIWWVSLQRLANTKMLLAGVLAVVSGRMMKEEWLPIGELDHVWYYVHLIAWLIMICCLAIHVLMSAKVGGLPLLLSIISWKFRPEDSPVNWYIRLRGWLGNFSNNIREEINQFMEGSLLLKIIEVIVLGGIIAAFVLPLFFGDTE</sequence>
<keyword evidence="3 6" id="KW-0812">Transmembrane</keyword>
<keyword evidence="5 6" id="KW-0472">Membrane</keyword>
<dbReference type="Gene3D" id="1.20.950.20">
    <property type="entry name" value="Transmembrane di-heme cytochromes, Chain C"/>
    <property type="match status" value="1"/>
</dbReference>
<evidence type="ECO:0000256" key="4">
    <source>
        <dbReference type="ARBA" id="ARBA00022989"/>
    </source>
</evidence>
<evidence type="ECO:0000313" key="9">
    <source>
        <dbReference type="Proteomes" id="UP000092382"/>
    </source>
</evidence>
<evidence type="ECO:0000256" key="2">
    <source>
        <dbReference type="ARBA" id="ARBA00022475"/>
    </source>
</evidence>
<comment type="caution">
    <text evidence="8">The sequence shown here is derived from an EMBL/GenBank/DDBJ whole genome shotgun (WGS) entry which is preliminary data.</text>
</comment>
<evidence type="ECO:0000256" key="5">
    <source>
        <dbReference type="ARBA" id="ARBA00023136"/>
    </source>
</evidence>
<dbReference type="GO" id="GO:0005886">
    <property type="term" value="C:plasma membrane"/>
    <property type="evidence" value="ECO:0007669"/>
    <property type="project" value="UniProtKB-SubCell"/>
</dbReference>
<accession>A0A1B7VJ80</accession>
<dbReference type="STRING" id="1803587.GCA_001593825_03262"/>
<evidence type="ECO:0000256" key="3">
    <source>
        <dbReference type="ARBA" id="ARBA00022692"/>
    </source>
</evidence>
<dbReference type="EMBL" id="LJOY01000090">
    <property type="protein sequence ID" value="OBQ19140.1"/>
    <property type="molecule type" value="Genomic_DNA"/>
</dbReference>
<organism evidence="8 9">
    <name type="scientific">Aphanizomenon flos-aquae LD13</name>
    <dbReference type="NCBI Taxonomy" id="1710894"/>
    <lineage>
        <taxon>Bacteria</taxon>
        <taxon>Bacillati</taxon>
        <taxon>Cyanobacteriota</taxon>
        <taxon>Cyanophyceae</taxon>
        <taxon>Nostocales</taxon>
        <taxon>Aphanizomenonaceae</taxon>
        <taxon>Aphanizomenon</taxon>
    </lineage>
</organism>
<reference evidence="8 9" key="1">
    <citation type="submission" date="2015-09" db="EMBL/GenBank/DDBJ databases">
        <title>Whole genome shotgun sequence assembly of Aphanizomenon flos-aquae UKL13.</title>
        <authorList>
            <person name="Driscoll C."/>
        </authorList>
    </citation>
    <scope>NUCLEOTIDE SEQUENCE [LARGE SCALE GENOMIC DNA]</scope>
    <source>
        <strain evidence="8">MDT13</strain>
    </source>
</reference>
<keyword evidence="4 6" id="KW-1133">Transmembrane helix</keyword>
<feature type="transmembrane region" description="Helical" evidence="6">
    <location>
        <begin position="140"/>
        <end position="160"/>
    </location>
</feature>
<feature type="transmembrane region" description="Helical" evidence="6">
    <location>
        <begin position="12"/>
        <end position="35"/>
    </location>
</feature>
<evidence type="ECO:0000256" key="1">
    <source>
        <dbReference type="ARBA" id="ARBA00004651"/>
    </source>
</evidence>
<proteinExistence type="predicted"/>
<dbReference type="PATRIC" id="fig|1710894.3.peg.2633"/>
<comment type="subcellular location">
    <subcellularLocation>
        <location evidence="1">Cell membrane</location>
        <topology evidence="1">Multi-pass membrane protein</topology>
    </subcellularLocation>
</comment>
<dbReference type="SUPFAM" id="SSF81342">
    <property type="entry name" value="Transmembrane di-heme cytochromes"/>
    <property type="match status" value="1"/>
</dbReference>
<evidence type="ECO:0000256" key="6">
    <source>
        <dbReference type="SAM" id="Phobius"/>
    </source>
</evidence>
<dbReference type="Proteomes" id="UP000092382">
    <property type="component" value="Unassembled WGS sequence"/>
</dbReference>
<dbReference type="GO" id="GO:0022904">
    <property type="term" value="P:respiratory electron transport chain"/>
    <property type="evidence" value="ECO:0007669"/>
    <property type="project" value="InterPro"/>
</dbReference>
<dbReference type="GO" id="GO:0009055">
    <property type="term" value="F:electron transfer activity"/>
    <property type="evidence" value="ECO:0007669"/>
    <property type="project" value="InterPro"/>
</dbReference>
<dbReference type="InterPro" id="IPR011577">
    <property type="entry name" value="Cyt_b561_bac/Ni-Hgenase"/>
</dbReference>
<name>A0A1B7VJ80_APHFL</name>
<evidence type="ECO:0000313" key="8">
    <source>
        <dbReference type="EMBL" id="OBQ19140.1"/>
    </source>
</evidence>